<gene>
    <name evidence="1" type="ORF">EVAR_8066_1</name>
</gene>
<protein>
    <submittedName>
        <fullName evidence="1">Uncharacterized protein</fullName>
    </submittedName>
</protein>
<proteinExistence type="predicted"/>
<organism evidence="1 2">
    <name type="scientific">Eumeta variegata</name>
    <name type="common">Bagworm moth</name>
    <name type="synonym">Eumeta japonica</name>
    <dbReference type="NCBI Taxonomy" id="151549"/>
    <lineage>
        <taxon>Eukaryota</taxon>
        <taxon>Metazoa</taxon>
        <taxon>Ecdysozoa</taxon>
        <taxon>Arthropoda</taxon>
        <taxon>Hexapoda</taxon>
        <taxon>Insecta</taxon>
        <taxon>Pterygota</taxon>
        <taxon>Neoptera</taxon>
        <taxon>Endopterygota</taxon>
        <taxon>Lepidoptera</taxon>
        <taxon>Glossata</taxon>
        <taxon>Ditrysia</taxon>
        <taxon>Tineoidea</taxon>
        <taxon>Psychidae</taxon>
        <taxon>Oiketicinae</taxon>
        <taxon>Eumeta</taxon>
    </lineage>
</organism>
<comment type="caution">
    <text evidence="1">The sequence shown here is derived from an EMBL/GenBank/DDBJ whole genome shotgun (WGS) entry which is preliminary data.</text>
</comment>
<evidence type="ECO:0000313" key="1">
    <source>
        <dbReference type="EMBL" id="GBP13856.1"/>
    </source>
</evidence>
<dbReference type="EMBL" id="BGZK01000059">
    <property type="protein sequence ID" value="GBP13856.1"/>
    <property type="molecule type" value="Genomic_DNA"/>
</dbReference>
<evidence type="ECO:0000313" key="2">
    <source>
        <dbReference type="Proteomes" id="UP000299102"/>
    </source>
</evidence>
<sequence length="87" mass="9834">MRVTREVTAGCAAGPSQLQWSYPHLVDRGKWSDGRESGLKEEEMGRWKGERVTGTLTHWTNQQRKSAAEKKEARNTLRSISFAANSE</sequence>
<dbReference type="AlphaFoldDB" id="A0A4C1TI50"/>
<accession>A0A4C1TI50</accession>
<name>A0A4C1TI50_EUMVA</name>
<dbReference type="Proteomes" id="UP000299102">
    <property type="component" value="Unassembled WGS sequence"/>
</dbReference>
<keyword evidence="2" id="KW-1185">Reference proteome</keyword>
<reference evidence="1 2" key="1">
    <citation type="journal article" date="2019" name="Commun. Biol.">
        <title>The bagworm genome reveals a unique fibroin gene that provides high tensile strength.</title>
        <authorList>
            <person name="Kono N."/>
            <person name="Nakamura H."/>
            <person name="Ohtoshi R."/>
            <person name="Tomita M."/>
            <person name="Numata K."/>
            <person name="Arakawa K."/>
        </authorList>
    </citation>
    <scope>NUCLEOTIDE SEQUENCE [LARGE SCALE GENOMIC DNA]</scope>
</reference>